<dbReference type="KEGG" id="vg:19526583"/>
<organism evidence="1 2">
    <name type="scientific">Bacillus phage CAM003</name>
    <dbReference type="NCBI Taxonomy" id="1486657"/>
    <lineage>
        <taxon>Viruses</taxon>
        <taxon>Duplodnaviria</taxon>
        <taxon>Heunggongvirae</taxon>
        <taxon>Uroviricota</taxon>
        <taxon>Caudoviricetes</taxon>
        <taxon>Herelleviridae</taxon>
        <taxon>Bastillevirinae</taxon>
        <taxon>Bastillevirus</taxon>
        <taxon>Bastillevirus CAM003</taxon>
    </lineage>
</organism>
<dbReference type="Proteomes" id="UP000026902">
    <property type="component" value="Segment"/>
</dbReference>
<reference evidence="2" key="1">
    <citation type="submission" date="2014-09" db="EMBL/GenBank/DDBJ databases">
        <authorList>
            <person name="Sauder A.B."/>
            <person name="McKenzie Q.R."/>
            <person name="Temple L.M."/>
            <person name="Alexis B.K."/>
            <person name="Al-Atrache Z."/>
            <person name="Lewis L.O."/>
            <person name="Loesser-Casey K.E."/>
            <person name="Mitchell K.J."/>
        </authorList>
    </citation>
    <scope>NUCLEOTIDE SEQUENCE [LARGE SCALE GENOMIC DNA]</scope>
</reference>
<evidence type="ECO:0000313" key="1">
    <source>
        <dbReference type="EMBL" id="AHZ09717.1"/>
    </source>
</evidence>
<keyword evidence="2" id="KW-1185">Reference proteome</keyword>
<protein>
    <submittedName>
        <fullName evidence="1">Uncharacterized protein</fullName>
    </submittedName>
</protein>
<dbReference type="GeneID" id="19526583"/>
<evidence type="ECO:0000313" key="2">
    <source>
        <dbReference type="Proteomes" id="UP000026902"/>
    </source>
</evidence>
<dbReference type="EMBL" id="KJ489397">
    <property type="protein sequence ID" value="AHZ09717.1"/>
    <property type="molecule type" value="Genomic_DNA"/>
</dbReference>
<proteinExistence type="predicted"/>
<sequence length="118" mass="14047">MKTRIDVNERTCVHVEGDSLKINQLNPLAKDDFDYKAIYLDKQEFEHIAEELNSFDVPEEHIIYGSQLKDLSNEELIKYHERLEHWITKGWKHEGCYILQDYVKYEMLDRMKGANNNG</sequence>
<name>A0A024B051_9CAUD</name>
<dbReference type="RefSeq" id="YP_009037183.1">
    <property type="nucleotide sequence ID" value="NC_024216.1"/>
</dbReference>
<accession>A0A024B051</accession>